<protein>
    <submittedName>
        <fullName evidence="1">Uncharacterized protein</fullName>
    </submittedName>
</protein>
<accession>A0AAW2NI91</accession>
<dbReference type="InterPro" id="IPR051850">
    <property type="entry name" value="Polysacch_Lyase_4"/>
</dbReference>
<name>A0AAW2NI91_9LAMI</name>
<comment type="caution">
    <text evidence="1">The sequence shown here is derived from an EMBL/GenBank/DDBJ whole genome shotgun (WGS) entry which is preliminary data.</text>
</comment>
<evidence type="ECO:0000313" key="1">
    <source>
        <dbReference type="EMBL" id="KAL0343018.1"/>
    </source>
</evidence>
<reference evidence="1" key="2">
    <citation type="journal article" date="2024" name="Plant">
        <title>Genomic evolution and insights into agronomic trait innovations of Sesamum species.</title>
        <authorList>
            <person name="Miao H."/>
            <person name="Wang L."/>
            <person name="Qu L."/>
            <person name="Liu H."/>
            <person name="Sun Y."/>
            <person name="Le M."/>
            <person name="Wang Q."/>
            <person name="Wei S."/>
            <person name="Zheng Y."/>
            <person name="Lin W."/>
            <person name="Duan Y."/>
            <person name="Cao H."/>
            <person name="Xiong S."/>
            <person name="Wang X."/>
            <person name="Wei L."/>
            <person name="Li C."/>
            <person name="Ma Q."/>
            <person name="Ju M."/>
            <person name="Zhao R."/>
            <person name="Li G."/>
            <person name="Mu C."/>
            <person name="Tian Q."/>
            <person name="Mei H."/>
            <person name="Zhang T."/>
            <person name="Gao T."/>
            <person name="Zhang H."/>
        </authorList>
    </citation>
    <scope>NUCLEOTIDE SEQUENCE</scope>
    <source>
        <strain evidence="1">G01</strain>
    </source>
</reference>
<proteinExistence type="predicted"/>
<dbReference type="AlphaFoldDB" id="A0AAW2NI91"/>
<organism evidence="1">
    <name type="scientific">Sesamum angustifolium</name>
    <dbReference type="NCBI Taxonomy" id="2727405"/>
    <lineage>
        <taxon>Eukaryota</taxon>
        <taxon>Viridiplantae</taxon>
        <taxon>Streptophyta</taxon>
        <taxon>Embryophyta</taxon>
        <taxon>Tracheophyta</taxon>
        <taxon>Spermatophyta</taxon>
        <taxon>Magnoliopsida</taxon>
        <taxon>eudicotyledons</taxon>
        <taxon>Gunneridae</taxon>
        <taxon>Pentapetalae</taxon>
        <taxon>asterids</taxon>
        <taxon>lamiids</taxon>
        <taxon>Lamiales</taxon>
        <taxon>Pedaliaceae</taxon>
        <taxon>Sesamum</taxon>
    </lineage>
</organism>
<gene>
    <name evidence="1" type="ORF">Sangu_1189200</name>
</gene>
<dbReference type="EMBL" id="JACGWK010000007">
    <property type="protein sequence ID" value="KAL0343018.1"/>
    <property type="molecule type" value="Genomic_DNA"/>
</dbReference>
<dbReference type="PANTHER" id="PTHR32018">
    <property type="entry name" value="RHAMNOGALACTURONATE LYASE FAMILY PROTEIN"/>
    <property type="match status" value="1"/>
</dbReference>
<sequence>MQEEVESWPYSFPLSEDFVKSNKRGAVSGQLLVDDWYKNKGVVPGASAYVGLAPPGAAGSWQFQSKVSAIWTLDSLPGSVSTK</sequence>
<dbReference type="PANTHER" id="PTHR32018:SF50">
    <property type="entry name" value="RHAMNOGALACTURONAN ENDOLYASE"/>
    <property type="match status" value="1"/>
</dbReference>
<reference evidence="1" key="1">
    <citation type="submission" date="2020-06" db="EMBL/GenBank/DDBJ databases">
        <authorList>
            <person name="Li T."/>
            <person name="Hu X."/>
            <person name="Zhang T."/>
            <person name="Song X."/>
            <person name="Zhang H."/>
            <person name="Dai N."/>
            <person name="Sheng W."/>
            <person name="Hou X."/>
            <person name="Wei L."/>
        </authorList>
    </citation>
    <scope>NUCLEOTIDE SEQUENCE</scope>
    <source>
        <strain evidence="1">G01</strain>
        <tissue evidence="1">Leaf</tissue>
    </source>
</reference>